<feature type="compositionally biased region" description="Low complexity" evidence="1">
    <location>
        <begin position="41"/>
        <end position="54"/>
    </location>
</feature>
<evidence type="ECO:0000256" key="1">
    <source>
        <dbReference type="SAM" id="MobiDB-lite"/>
    </source>
</evidence>
<feature type="compositionally biased region" description="Polar residues" evidence="1">
    <location>
        <begin position="66"/>
        <end position="78"/>
    </location>
</feature>
<keyword evidence="2" id="KW-0472">Membrane</keyword>
<gene>
    <name evidence="4" type="ORF">ACFFRI_14835</name>
</gene>
<evidence type="ECO:0000313" key="4">
    <source>
        <dbReference type="EMBL" id="MFB9314329.1"/>
    </source>
</evidence>
<reference evidence="4 5" key="1">
    <citation type="submission" date="2024-09" db="EMBL/GenBank/DDBJ databases">
        <authorList>
            <person name="Sun Q."/>
            <person name="Mori K."/>
        </authorList>
    </citation>
    <scope>NUCLEOTIDE SEQUENCE [LARGE SCALE GENOMIC DNA]</scope>
    <source>
        <strain evidence="4 5">JCM 9626</strain>
    </source>
</reference>
<dbReference type="GO" id="GO:0016787">
    <property type="term" value="F:hydrolase activity"/>
    <property type="evidence" value="ECO:0007669"/>
    <property type="project" value="UniProtKB-KW"/>
</dbReference>
<keyword evidence="4" id="KW-0378">Hydrolase</keyword>
<dbReference type="Proteomes" id="UP001589750">
    <property type="component" value="Unassembled WGS sequence"/>
</dbReference>
<feature type="region of interest" description="Disordered" evidence="1">
    <location>
        <begin position="36"/>
        <end position="119"/>
    </location>
</feature>
<evidence type="ECO:0000256" key="2">
    <source>
        <dbReference type="SAM" id="Phobius"/>
    </source>
</evidence>
<organism evidence="4 5">
    <name type="scientific">Nocardioides plantarum</name>
    <dbReference type="NCBI Taxonomy" id="29299"/>
    <lineage>
        <taxon>Bacteria</taxon>
        <taxon>Bacillati</taxon>
        <taxon>Actinomycetota</taxon>
        <taxon>Actinomycetes</taxon>
        <taxon>Propionibacteriales</taxon>
        <taxon>Nocardioidaceae</taxon>
        <taxon>Nocardioides</taxon>
    </lineage>
</organism>
<comment type="caution">
    <text evidence="4">The sequence shown here is derived from an EMBL/GenBank/DDBJ whole genome shotgun (WGS) entry which is preliminary data.</text>
</comment>
<accession>A0ABV5KC68</accession>
<protein>
    <submittedName>
        <fullName evidence="4">SGNH hydrolase domain-containing protein</fullName>
    </submittedName>
</protein>
<proteinExistence type="predicted"/>
<feature type="compositionally biased region" description="Acidic residues" evidence="1">
    <location>
        <begin position="55"/>
        <end position="65"/>
    </location>
</feature>
<evidence type="ECO:0000313" key="5">
    <source>
        <dbReference type="Proteomes" id="UP001589750"/>
    </source>
</evidence>
<keyword evidence="2" id="KW-1133">Transmembrane helix</keyword>
<keyword evidence="5" id="KW-1185">Reference proteome</keyword>
<dbReference type="EMBL" id="JBHMDG010000017">
    <property type="protein sequence ID" value="MFB9314329.1"/>
    <property type="molecule type" value="Genomic_DNA"/>
</dbReference>
<keyword evidence="2" id="KW-0812">Transmembrane</keyword>
<dbReference type="Pfam" id="PF19040">
    <property type="entry name" value="SGNH"/>
    <property type="match status" value="1"/>
</dbReference>
<dbReference type="RefSeq" id="WP_140009426.1">
    <property type="nucleotide sequence ID" value="NZ_JBHMDG010000017.1"/>
</dbReference>
<feature type="transmembrane region" description="Helical" evidence="2">
    <location>
        <begin position="12"/>
        <end position="35"/>
    </location>
</feature>
<feature type="domain" description="SGNH" evidence="3">
    <location>
        <begin position="127"/>
        <end position="391"/>
    </location>
</feature>
<evidence type="ECO:0000259" key="3">
    <source>
        <dbReference type="Pfam" id="PF19040"/>
    </source>
</evidence>
<dbReference type="InterPro" id="IPR043968">
    <property type="entry name" value="SGNH"/>
</dbReference>
<name>A0ABV5KC68_9ACTN</name>
<sequence>MQLRRSGRSGPLPWLVGLAVIVLLAAGALVATRLVDDDSGTTDSSSDPSASPSDDPTESQTDDPSSEPTQGETSSAPPSGTPEGAAALGSEPEDSPAGVPVDQVPGPIVPDPAEADQDLPDLYADDCQLTVDESQLKECAYGVPAARAKATVAVVGDSKAAQWLPALQVLAERYSWRIEVYTKSACPASTVPVSNAGKVYQTCSEFNREVRKRLTEKPVDLVFTVSGRGSAISERDKSGSVKVSDAALSAGLQQTWRVWAKAGSKVLVVSDTPKPVDPDDDTDIFEVPPCVEDHLDDLTACTFDRTRGIDLGGYPTQEKALRSAGARDLTPALRGDEVGRRTAPADISYVDVIPWVCPTDTCPPVIGNVLVYRNGSHLTKTYVETLAPLLDKAFAVIEREPRPSRPAG</sequence>